<keyword evidence="3" id="KW-1185">Reference proteome</keyword>
<evidence type="ECO:0000313" key="2">
    <source>
        <dbReference type="EMBL" id="MFE3846588.1"/>
    </source>
</evidence>
<sequence>MKLKIRPSQSDWDDLNGLFPENKETVTENNIVVMFSLFVIGIGLIVVVVFIVGISL</sequence>
<feature type="transmembrane region" description="Helical" evidence="1">
    <location>
        <begin position="31"/>
        <end position="54"/>
    </location>
</feature>
<keyword evidence="1" id="KW-1133">Transmembrane helix</keyword>
<evidence type="ECO:0000256" key="1">
    <source>
        <dbReference type="SAM" id="Phobius"/>
    </source>
</evidence>
<organism evidence="2 3">
    <name type="scientific">Flavobacterium fructosi</name>
    <dbReference type="NCBI Taxonomy" id="3230416"/>
    <lineage>
        <taxon>Bacteria</taxon>
        <taxon>Pseudomonadati</taxon>
        <taxon>Bacteroidota</taxon>
        <taxon>Flavobacteriia</taxon>
        <taxon>Flavobacteriales</taxon>
        <taxon>Flavobacteriaceae</taxon>
        <taxon>Flavobacterium</taxon>
    </lineage>
</organism>
<accession>A0ABW6HHU4</accession>
<keyword evidence="1" id="KW-0472">Membrane</keyword>
<dbReference type="RefSeq" id="WP_379856456.1">
    <property type="nucleotide sequence ID" value="NZ_JBHZQA010000001.1"/>
</dbReference>
<comment type="caution">
    <text evidence="2">The sequence shown here is derived from an EMBL/GenBank/DDBJ whole genome shotgun (WGS) entry which is preliminary data.</text>
</comment>
<reference evidence="2 3" key="1">
    <citation type="submission" date="2024-06" db="EMBL/GenBank/DDBJ databases">
        <title>Flavobacterium spp. isolated from glacier.</title>
        <authorList>
            <person name="Han D."/>
        </authorList>
    </citation>
    <scope>NUCLEOTIDE SEQUENCE [LARGE SCALE GENOMIC DNA]</scope>
    <source>
        <strain evidence="2 3">LB3P45</strain>
    </source>
</reference>
<proteinExistence type="predicted"/>
<gene>
    <name evidence="2" type="ORF">ACFX5D_01225</name>
</gene>
<protein>
    <submittedName>
        <fullName evidence="2">Uncharacterized protein</fullName>
    </submittedName>
</protein>
<evidence type="ECO:0000313" key="3">
    <source>
        <dbReference type="Proteomes" id="UP001600039"/>
    </source>
</evidence>
<dbReference type="EMBL" id="JBHZQA010000001">
    <property type="protein sequence ID" value="MFE3846588.1"/>
    <property type="molecule type" value="Genomic_DNA"/>
</dbReference>
<dbReference type="Proteomes" id="UP001600039">
    <property type="component" value="Unassembled WGS sequence"/>
</dbReference>
<keyword evidence="1" id="KW-0812">Transmembrane</keyword>
<name>A0ABW6HHU4_9FLAO</name>